<comment type="similarity">
    <text evidence="1">Belongs to the short-chain fatty acyl-CoA assimilation regulator (ScfR) family.</text>
</comment>
<accession>A0ABU0QS41</accession>
<dbReference type="Pfam" id="PF13560">
    <property type="entry name" value="HTH_31"/>
    <property type="match status" value="1"/>
</dbReference>
<dbReference type="RefSeq" id="WP_307176647.1">
    <property type="nucleotide sequence ID" value="NZ_JAUSYP010000001.1"/>
</dbReference>
<dbReference type="CDD" id="cd00093">
    <property type="entry name" value="HTH_XRE"/>
    <property type="match status" value="1"/>
</dbReference>
<dbReference type="Proteomes" id="UP001232755">
    <property type="component" value="Unassembled WGS sequence"/>
</dbReference>
<feature type="domain" description="HTH cro/C1-type" evidence="3">
    <location>
        <begin position="13"/>
        <end position="67"/>
    </location>
</feature>
<dbReference type="SUPFAM" id="SSF47413">
    <property type="entry name" value="lambda repressor-like DNA-binding domains"/>
    <property type="match status" value="1"/>
</dbReference>
<dbReference type="InterPro" id="IPR001387">
    <property type="entry name" value="Cro/C1-type_HTH"/>
</dbReference>
<evidence type="ECO:0000313" key="4">
    <source>
        <dbReference type="EMBL" id="MDQ0750215.1"/>
    </source>
</evidence>
<dbReference type="PANTHER" id="PTHR43236:SF1">
    <property type="entry name" value="BLL7220 PROTEIN"/>
    <property type="match status" value="1"/>
</dbReference>
<evidence type="ECO:0000259" key="3">
    <source>
        <dbReference type="PROSITE" id="PS50943"/>
    </source>
</evidence>
<keyword evidence="5" id="KW-1185">Reference proteome</keyword>
<dbReference type="InterPro" id="IPR052345">
    <property type="entry name" value="Rad_response_metalloprotease"/>
</dbReference>
<dbReference type="Gene3D" id="1.10.260.40">
    <property type="entry name" value="lambda repressor-like DNA-binding domains"/>
    <property type="match status" value="1"/>
</dbReference>
<comment type="caution">
    <text evidence="4">The sequence shown here is derived from an EMBL/GenBank/DDBJ whole genome shotgun (WGS) entry which is preliminary data.</text>
</comment>
<sequence>MPTALEASPGERLRTLRDLLGLTGADLHRLTGISQSWTSQVETGAREPAEDRLRVIAEATDTPMSFFYAQPSSVPLDSLRFRKMATASRTVTRRISAFYGESFRVTEEITNKAGYPAPPLPFASTPALSQDDIEELAAQTREALRLAPDKPIPHLTRALERAGIAVAPIVLPDPTGDSVSPTNKHFGVSYWAGIGETALIAYFPGAQGDRDRFTLAHELGHLVLHTFRPRAADPEGEANRFAGALLVPYERAREEITDRLTLEGFARRKQTWGVSMQALILRGAAVGHIDDSRKRSLYVQLTQRGWRKEEPVSVGQEAPLLLWSLLQRQYGDKPYLRASDQLAIQPTILRSIAPQPVANTSATRSGQPRADGKVVAFKQRTGRPGDDLRSTAP</sequence>
<dbReference type="InterPro" id="IPR010359">
    <property type="entry name" value="IrrE_HExxH"/>
</dbReference>
<feature type="compositionally biased region" description="Polar residues" evidence="2">
    <location>
        <begin position="357"/>
        <end position="366"/>
    </location>
</feature>
<evidence type="ECO:0000256" key="2">
    <source>
        <dbReference type="SAM" id="MobiDB-lite"/>
    </source>
</evidence>
<dbReference type="EMBL" id="JAUSYP010000001">
    <property type="protein sequence ID" value="MDQ0750215.1"/>
    <property type="molecule type" value="Genomic_DNA"/>
</dbReference>
<evidence type="ECO:0000313" key="5">
    <source>
        <dbReference type="Proteomes" id="UP001232755"/>
    </source>
</evidence>
<dbReference type="InterPro" id="IPR010982">
    <property type="entry name" value="Lambda_DNA-bd_dom_sf"/>
</dbReference>
<dbReference type="PROSITE" id="PS50943">
    <property type="entry name" value="HTH_CROC1"/>
    <property type="match status" value="1"/>
</dbReference>
<feature type="compositionally biased region" description="Basic and acidic residues" evidence="2">
    <location>
        <begin position="383"/>
        <end position="393"/>
    </location>
</feature>
<proteinExistence type="inferred from homology"/>
<organism evidence="4 5">
    <name type="scientific">Streptomyces africanus</name>
    <dbReference type="NCBI Taxonomy" id="231024"/>
    <lineage>
        <taxon>Bacteria</taxon>
        <taxon>Bacillati</taxon>
        <taxon>Actinomycetota</taxon>
        <taxon>Actinomycetes</taxon>
        <taxon>Kitasatosporales</taxon>
        <taxon>Streptomycetaceae</taxon>
        <taxon>Streptomyces</taxon>
    </lineage>
</organism>
<reference evidence="4 5" key="1">
    <citation type="submission" date="2023-07" db="EMBL/GenBank/DDBJ databases">
        <title>Comparative genomics of wheat-associated soil bacteria to identify genetic determinants of phenazine resistance.</title>
        <authorList>
            <person name="Mouncey N."/>
        </authorList>
    </citation>
    <scope>NUCLEOTIDE SEQUENCE [LARGE SCALE GENOMIC DNA]</scope>
    <source>
        <strain evidence="4 5">B3I12</strain>
    </source>
</reference>
<dbReference type="Pfam" id="PF06114">
    <property type="entry name" value="Peptidase_M78"/>
    <property type="match status" value="1"/>
</dbReference>
<dbReference type="SMART" id="SM00530">
    <property type="entry name" value="HTH_XRE"/>
    <property type="match status" value="1"/>
</dbReference>
<gene>
    <name evidence="4" type="ORF">QF034_004446</name>
</gene>
<feature type="region of interest" description="Disordered" evidence="2">
    <location>
        <begin position="355"/>
        <end position="393"/>
    </location>
</feature>
<dbReference type="PANTHER" id="PTHR43236">
    <property type="entry name" value="ANTITOXIN HIGA1"/>
    <property type="match status" value="1"/>
</dbReference>
<name>A0ABU0QS41_9ACTN</name>
<protein>
    <submittedName>
        <fullName evidence="4">Zn-dependent peptidase ImmA (M78 family)</fullName>
    </submittedName>
</protein>
<evidence type="ECO:0000256" key="1">
    <source>
        <dbReference type="ARBA" id="ARBA00007227"/>
    </source>
</evidence>
<dbReference type="Gene3D" id="1.10.10.2910">
    <property type="match status" value="1"/>
</dbReference>